<dbReference type="EMBL" id="JABBJJ010000332">
    <property type="protein sequence ID" value="NMO21546.1"/>
    <property type="molecule type" value="Genomic_DNA"/>
</dbReference>
<dbReference type="AlphaFoldDB" id="A0A848LUT7"/>
<proteinExistence type="predicted"/>
<evidence type="ECO:0000256" key="1">
    <source>
        <dbReference type="SAM" id="Phobius"/>
    </source>
</evidence>
<organism evidence="2 3">
    <name type="scientific">Pyxidicoccus fallax</name>
    <dbReference type="NCBI Taxonomy" id="394095"/>
    <lineage>
        <taxon>Bacteria</taxon>
        <taxon>Pseudomonadati</taxon>
        <taxon>Myxococcota</taxon>
        <taxon>Myxococcia</taxon>
        <taxon>Myxococcales</taxon>
        <taxon>Cystobacterineae</taxon>
        <taxon>Myxococcaceae</taxon>
        <taxon>Pyxidicoccus</taxon>
    </lineage>
</organism>
<comment type="caution">
    <text evidence="2">The sequence shown here is derived from an EMBL/GenBank/DDBJ whole genome shotgun (WGS) entry which is preliminary data.</text>
</comment>
<dbReference type="RefSeq" id="WP_169350731.1">
    <property type="nucleotide sequence ID" value="NZ_JABBJJ010000332.1"/>
</dbReference>
<keyword evidence="1" id="KW-0812">Transmembrane</keyword>
<reference evidence="2 3" key="1">
    <citation type="submission" date="2020-04" db="EMBL/GenBank/DDBJ databases">
        <title>Draft genome of Pyxidicoccus fallax type strain.</title>
        <authorList>
            <person name="Whitworth D.E."/>
        </authorList>
    </citation>
    <scope>NUCLEOTIDE SEQUENCE [LARGE SCALE GENOMIC DNA]</scope>
    <source>
        <strain evidence="2 3">DSM 14698</strain>
    </source>
</reference>
<accession>A0A848LUT7</accession>
<evidence type="ECO:0000313" key="2">
    <source>
        <dbReference type="EMBL" id="NMO21546.1"/>
    </source>
</evidence>
<protein>
    <submittedName>
        <fullName evidence="2">Uncharacterized protein</fullName>
    </submittedName>
</protein>
<dbReference type="Proteomes" id="UP000518300">
    <property type="component" value="Unassembled WGS sequence"/>
</dbReference>
<keyword evidence="1" id="KW-1133">Transmembrane helix</keyword>
<keyword evidence="1" id="KW-0472">Membrane</keyword>
<feature type="transmembrane region" description="Helical" evidence="1">
    <location>
        <begin position="25"/>
        <end position="45"/>
    </location>
</feature>
<name>A0A848LUT7_9BACT</name>
<evidence type="ECO:0000313" key="3">
    <source>
        <dbReference type="Proteomes" id="UP000518300"/>
    </source>
</evidence>
<gene>
    <name evidence="2" type="ORF">HG543_42875</name>
</gene>
<keyword evidence="3" id="KW-1185">Reference proteome</keyword>
<sequence>MSSNAGADLLKLAFRLVDALESYGLGVQVMVGLFALGFVGTFVAFRRKPPRDKSD</sequence>